<keyword evidence="2" id="KW-0560">Oxidoreductase</keyword>
<comment type="caution">
    <text evidence="3">The sequence shown here is derived from an EMBL/GenBank/DDBJ whole genome shotgun (WGS) entry which is preliminary data.</text>
</comment>
<sequence length="161" mass="18619">MTSVNRTDIEEFLFQEAALIDNWRLPDWLKLFTDDAHYYVPSTDVAEDAPAENNLFYIADDRFRLGERVVRLMKRTAHAEYPRSKLRHLISNVLIRKREGDTIEVGSVFVTYRSKDGQTDVYFGSNIHKLVAGEDGLRIREKRCILASDGLRPQGRVSFIL</sequence>
<dbReference type="GO" id="GO:0019380">
    <property type="term" value="P:3-phenylpropionate catabolic process"/>
    <property type="evidence" value="ECO:0007669"/>
    <property type="project" value="TreeGrafter"/>
</dbReference>
<accession>A0A317E2V8</accession>
<evidence type="ECO:0000256" key="2">
    <source>
        <dbReference type="ARBA" id="ARBA00023002"/>
    </source>
</evidence>
<keyword evidence="3" id="KW-0223">Dioxygenase</keyword>
<dbReference type="OrthoDB" id="7446267at2"/>
<dbReference type="SUPFAM" id="SSF54427">
    <property type="entry name" value="NTF2-like"/>
    <property type="match status" value="1"/>
</dbReference>
<dbReference type="Pfam" id="PF00866">
    <property type="entry name" value="Ring_hydroxyl_B"/>
    <property type="match status" value="1"/>
</dbReference>
<evidence type="ECO:0000313" key="3">
    <source>
        <dbReference type="EMBL" id="PWR20961.1"/>
    </source>
</evidence>
<dbReference type="EMBL" id="QGLF01000003">
    <property type="protein sequence ID" value="PWR20961.1"/>
    <property type="molecule type" value="Genomic_DNA"/>
</dbReference>
<gene>
    <name evidence="3" type="ORF">DKG75_13300</name>
</gene>
<dbReference type="InterPro" id="IPR000391">
    <property type="entry name" value="Rng_hydr_dOase-bsu"/>
</dbReference>
<organism evidence="3 4">
    <name type="scientific">Zavarzinia compransoris</name>
    <dbReference type="NCBI Taxonomy" id="1264899"/>
    <lineage>
        <taxon>Bacteria</taxon>
        <taxon>Pseudomonadati</taxon>
        <taxon>Pseudomonadota</taxon>
        <taxon>Alphaproteobacteria</taxon>
        <taxon>Rhodospirillales</taxon>
        <taxon>Zavarziniaceae</taxon>
        <taxon>Zavarzinia</taxon>
    </lineage>
</organism>
<proteinExistence type="inferred from homology"/>
<name>A0A317E2V8_9PROT</name>
<dbReference type="Gene3D" id="3.10.450.50">
    <property type="match status" value="1"/>
</dbReference>
<dbReference type="PANTHER" id="PTHR41534">
    <property type="entry name" value="BLR3401 PROTEIN"/>
    <property type="match status" value="1"/>
</dbReference>
<protein>
    <submittedName>
        <fullName evidence="3">Aromatic-ring-hydroxylating dioxygenase subunit beta</fullName>
    </submittedName>
</protein>
<dbReference type="CDD" id="cd00667">
    <property type="entry name" value="ring_hydroxylating_dioxygenases_beta"/>
    <property type="match status" value="1"/>
</dbReference>
<dbReference type="AlphaFoldDB" id="A0A317E2V8"/>
<reference evidence="4" key="1">
    <citation type="submission" date="2018-05" db="EMBL/GenBank/DDBJ databases">
        <title>Zavarzinia sp. HR-AS.</title>
        <authorList>
            <person name="Lee Y."/>
            <person name="Jeon C.O."/>
        </authorList>
    </citation>
    <scope>NUCLEOTIDE SEQUENCE [LARGE SCALE GENOMIC DNA]</scope>
    <source>
        <strain evidence="4">DSM 1231</strain>
    </source>
</reference>
<dbReference type="GO" id="GO:0051213">
    <property type="term" value="F:dioxygenase activity"/>
    <property type="evidence" value="ECO:0007669"/>
    <property type="project" value="UniProtKB-KW"/>
</dbReference>
<dbReference type="InterPro" id="IPR032710">
    <property type="entry name" value="NTF2-like_dom_sf"/>
</dbReference>
<evidence type="ECO:0000256" key="1">
    <source>
        <dbReference type="ARBA" id="ARBA00009570"/>
    </source>
</evidence>
<dbReference type="PANTHER" id="PTHR41534:SF2">
    <property type="entry name" value="3-PHENYLPROPIONATE_CINNAMIC ACID DIOXYGENASE SUBUNIT BETA"/>
    <property type="match status" value="1"/>
</dbReference>
<dbReference type="Proteomes" id="UP000246077">
    <property type="component" value="Unassembled WGS sequence"/>
</dbReference>
<dbReference type="RefSeq" id="WP_109921605.1">
    <property type="nucleotide sequence ID" value="NZ_QGLF01000003.1"/>
</dbReference>
<keyword evidence="4" id="KW-1185">Reference proteome</keyword>
<comment type="similarity">
    <text evidence="1">Belongs to the bacterial ring-hydroxylating dioxygenase beta subunit family.</text>
</comment>
<evidence type="ECO:0000313" key="4">
    <source>
        <dbReference type="Proteomes" id="UP000246077"/>
    </source>
</evidence>